<name>A0A160TE51_9ZZZZ</name>
<evidence type="ECO:0000256" key="14">
    <source>
        <dbReference type="ARBA" id="ARBA00078805"/>
    </source>
</evidence>
<evidence type="ECO:0000256" key="3">
    <source>
        <dbReference type="ARBA" id="ARBA00011738"/>
    </source>
</evidence>
<organism evidence="17">
    <name type="scientific">hydrothermal vent metagenome</name>
    <dbReference type="NCBI Taxonomy" id="652676"/>
    <lineage>
        <taxon>unclassified sequences</taxon>
        <taxon>metagenomes</taxon>
        <taxon>ecological metagenomes</taxon>
    </lineage>
</organism>
<dbReference type="InterPro" id="IPR002637">
    <property type="entry name" value="RdgB/HAM1"/>
</dbReference>
<dbReference type="GO" id="GO:0036222">
    <property type="term" value="F:XTP diphosphatase activity"/>
    <property type="evidence" value="ECO:0007669"/>
    <property type="project" value="UniProtKB-ARBA"/>
</dbReference>
<evidence type="ECO:0000256" key="7">
    <source>
        <dbReference type="ARBA" id="ARBA00022842"/>
    </source>
</evidence>
<evidence type="ECO:0000256" key="6">
    <source>
        <dbReference type="ARBA" id="ARBA00022801"/>
    </source>
</evidence>
<keyword evidence="5" id="KW-0547">Nucleotide-binding</keyword>
<comment type="subunit">
    <text evidence="3">Homodimer.</text>
</comment>
<evidence type="ECO:0000256" key="15">
    <source>
        <dbReference type="ARBA" id="ARBA00083186"/>
    </source>
</evidence>
<dbReference type="GO" id="GO:0035870">
    <property type="term" value="F:dITP diphosphatase activity"/>
    <property type="evidence" value="ECO:0007669"/>
    <property type="project" value="RHEA"/>
</dbReference>
<dbReference type="Pfam" id="PF01725">
    <property type="entry name" value="Ham1p_like"/>
    <property type="match status" value="1"/>
</dbReference>
<dbReference type="CDD" id="cd00515">
    <property type="entry name" value="HAM1"/>
    <property type="match status" value="1"/>
</dbReference>
<evidence type="ECO:0000256" key="2">
    <source>
        <dbReference type="ARBA" id="ARBA00008023"/>
    </source>
</evidence>
<comment type="catalytic activity">
    <reaction evidence="9">
        <text>dITP + H2O = dIMP + diphosphate + H(+)</text>
        <dbReference type="Rhea" id="RHEA:28342"/>
        <dbReference type="ChEBI" id="CHEBI:15377"/>
        <dbReference type="ChEBI" id="CHEBI:15378"/>
        <dbReference type="ChEBI" id="CHEBI:33019"/>
        <dbReference type="ChEBI" id="CHEBI:61194"/>
        <dbReference type="ChEBI" id="CHEBI:61382"/>
        <dbReference type="EC" id="3.6.1.66"/>
    </reaction>
</comment>
<dbReference type="EC" id="3.6.1.66" evidence="11"/>
<keyword evidence="8" id="KW-0546">Nucleotide metabolism</keyword>
<dbReference type="PANTHER" id="PTHR11067:SF9">
    <property type="entry name" value="INOSINE TRIPHOSPHATE PYROPHOSPHATASE"/>
    <property type="match status" value="1"/>
</dbReference>
<protein>
    <recommendedName>
        <fullName evidence="12">dITP/XTP pyrophosphatase</fullName>
        <ecNumber evidence="11">3.6.1.66</ecNumber>
    </recommendedName>
    <alternativeName>
        <fullName evidence="13">Non-canonical purine NTP pyrophosphatase</fullName>
    </alternativeName>
    <alternativeName>
        <fullName evidence="14">Non-standard purine NTP pyrophosphatase</fullName>
    </alternativeName>
    <alternativeName>
        <fullName evidence="16">Nucleoside-triphosphate diphosphatase</fullName>
    </alternativeName>
    <alternativeName>
        <fullName evidence="15">Nucleoside-triphosphate pyrophosphatase</fullName>
    </alternativeName>
</protein>
<dbReference type="Gene3D" id="3.90.950.10">
    <property type="match status" value="1"/>
</dbReference>
<accession>A0A160TE51</accession>
<dbReference type="GO" id="GO:0017111">
    <property type="term" value="F:ribonucleoside triphosphate phosphatase activity"/>
    <property type="evidence" value="ECO:0007669"/>
    <property type="project" value="InterPro"/>
</dbReference>
<reference evidence="17" key="1">
    <citation type="submission" date="2015-10" db="EMBL/GenBank/DDBJ databases">
        <authorList>
            <person name="Gilbert D.G."/>
        </authorList>
    </citation>
    <scope>NUCLEOTIDE SEQUENCE</scope>
</reference>
<evidence type="ECO:0000256" key="8">
    <source>
        <dbReference type="ARBA" id="ARBA00023080"/>
    </source>
</evidence>
<comment type="catalytic activity">
    <reaction evidence="10">
        <text>XTP + H2O = XMP + diphosphate + H(+)</text>
        <dbReference type="Rhea" id="RHEA:28610"/>
        <dbReference type="ChEBI" id="CHEBI:15377"/>
        <dbReference type="ChEBI" id="CHEBI:15378"/>
        <dbReference type="ChEBI" id="CHEBI:33019"/>
        <dbReference type="ChEBI" id="CHEBI:57464"/>
        <dbReference type="ChEBI" id="CHEBI:61314"/>
        <dbReference type="EC" id="3.6.1.66"/>
    </reaction>
</comment>
<dbReference type="FunFam" id="3.90.950.10:FF:000001">
    <property type="entry name" value="dITP/XTP pyrophosphatase"/>
    <property type="match status" value="1"/>
</dbReference>
<evidence type="ECO:0000256" key="12">
    <source>
        <dbReference type="ARBA" id="ARBA00071289"/>
    </source>
</evidence>
<comment type="cofactor">
    <cofactor evidence="1">
        <name>Mg(2+)</name>
        <dbReference type="ChEBI" id="CHEBI:18420"/>
    </cofactor>
</comment>
<keyword evidence="4" id="KW-0479">Metal-binding</keyword>
<dbReference type="GO" id="GO:0036220">
    <property type="term" value="F:ITP diphosphatase activity"/>
    <property type="evidence" value="ECO:0007669"/>
    <property type="project" value="UniProtKB-EC"/>
</dbReference>
<dbReference type="HAMAP" id="MF_01405">
    <property type="entry name" value="Non_canon_purine_NTPase"/>
    <property type="match status" value="1"/>
</dbReference>
<dbReference type="GO" id="GO:0009117">
    <property type="term" value="P:nucleotide metabolic process"/>
    <property type="evidence" value="ECO:0007669"/>
    <property type="project" value="UniProtKB-KW"/>
</dbReference>
<gene>
    <name evidence="17" type="ORF">MGWOODY_Tha1282</name>
</gene>
<dbReference type="GO" id="GO:0009146">
    <property type="term" value="P:purine nucleoside triphosphate catabolic process"/>
    <property type="evidence" value="ECO:0007669"/>
    <property type="project" value="UniProtKB-ARBA"/>
</dbReference>
<dbReference type="AlphaFoldDB" id="A0A160TE51"/>
<dbReference type="InterPro" id="IPR029001">
    <property type="entry name" value="ITPase-like_fam"/>
</dbReference>
<evidence type="ECO:0000256" key="1">
    <source>
        <dbReference type="ARBA" id="ARBA00001946"/>
    </source>
</evidence>
<keyword evidence="7" id="KW-0460">Magnesium</keyword>
<evidence type="ECO:0000256" key="13">
    <source>
        <dbReference type="ARBA" id="ARBA00075987"/>
    </source>
</evidence>
<dbReference type="EMBL" id="CZQC01000042">
    <property type="protein sequence ID" value="CUS41414.1"/>
    <property type="molecule type" value="Genomic_DNA"/>
</dbReference>
<dbReference type="GO" id="GO:0046872">
    <property type="term" value="F:metal ion binding"/>
    <property type="evidence" value="ECO:0007669"/>
    <property type="project" value="UniProtKB-KW"/>
</dbReference>
<dbReference type="NCBIfam" id="TIGR00042">
    <property type="entry name" value="RdgB/HAM1 family non-canonical purine NTP pyrophosphatase"/>
    <property type="match status" value="1"/>
</dbReference>
<evidence type="ECO:0000256" key="4">
    <source>
        <dbReference type="ARBA" id="ARBA00022723"/>
    </source>
</evidence>
<proteinExistence type="inferred from homology"/>
<evidence type="ECO:0000256" key="10">
    <source>
        <dbReference type="ARBA" id="ARBA00052017"/>
    </source>
</evidence>
<comment type="similarity">
    <text evidence="2">Belongs to the HAM1 NTPase family.</text>
</comment>
<evidence type="ECO:0000256" key="16">
    <source>
        <dbReference type="ARBA" id="ARBA00083635"/>
    </source>
</evidence>
<keyword evidence="6 17" id="KW-0378">Hydrolase</keyword>
<evidence type="ECO:0000313" key="17">
    <source>
        <dbReference type="EMBL" id="CUS41414.1"/>
    </source>
</evidence>
<dbReference type="PANTHER" id="PTHR11067">
    <property type="entry name" value="INOSINE TRIPHOSPHATE PYROPHOSPHATASE/HAM1 PROTEIN"/>
    <property type="match status" value="1"/>
</dbReference>
<dbReference type="GO" id="GO:0005829">
    <property type="term" value="C:cytosol"/>
    <property type="evidence" value="ECO:0007669"/>
    <property type="project" value="TreeGrafter"/>
</dbReference>
<dbReference type="SUPFAM" id="SSF52972">
    <property type="entry name" value="ITPase-like"/>
    <property type="match status" value="1"/>
</dbReference>
<dbReference type="GO" id="GO:0000166">
    <property type="term" value="F:nucleotide binding"/>
    <property type="evidence" value="ECO:0007669"/>
    <property type="project" value="UniProtKB-KW"/>
</dbReference>
<sequence length="199" mass="21428">MTTKIVLASGNAGKLREFSAMFAQHFADANVELIPQTTLGVDDAEETGLSFVENAILKARHACAITGLPALADDSGLEVDALQGAPGIYSARYSGQGDSANNEKLLTALVGIPEAQRTARFQCVLVYMRHAEDPTPQVFQGCWEGRIVNQAAGSEGFGYDPVFYVPSEGCTAASLSKEQKNQLSHRGQAIKEVLQRWRP</sequence>
<evidence type="ECO:0000256" key="5">
    <source>
        <dbReference type="ARBA" id="ARBA00022741"/>
    </source>
</evidence>
<dbReference type="InterPro" id="IPR020922">
    <property type="entry name" value="dITP/XTP_pyrophosphatase"/>
</dbReference>
<evidence type="ECO:0000256" key="9">
    <source>
        <dbReference type="ARBA" id="ARBA00051875"/>
    </source>
</evidence>
<evidence type="ECO:0000256" key="11">
    <source>
        <dbReference type="ARBA" id="ARBA00066468"/>
    </source>
</evidence>